<evidence type="ECO:0000259" key="9">
    <source>
        <dbReference type="Pfam" id="PF13231"/>
    </source>
</evidence>
<reference evidence="11" key="1">
    <citation type="submission" date="2017-04" db="EMBL/GenBank/DDBJ databases">
        <authorList>
            <person name="Varghese N."/>
            <person name="Submissions S."/>
        </authorList>
    </citation>
    <scope>NUCLEOTIDE SEQUENCE [LARGE SCALE GENOMIC DNA]</scope>
    <source>
        <strain evidence="11">K3S</strain>
    </source>
</reference>
<dbReference type="STRING" id="1519643.SAMN06295933_1953"/>
<feature type="transmembrane region" description="Helical" evidence="8">
    <location>
        <begin position="320"/>
        <end position="337"/>
    </location>
</feature>
<feature type="transmembrane region" description="Helical" evidence="8">
    <location>
        <begin position="12"/>
        <end position="29"/>
    </location>
</feature>
<keyword evidence="7 8" id="KW-0472">Membrane</keyword>
<evidence type="ECO:0000256" key="8">
    <source>
        <dbReference type="SAM" id="Phobius"/>
    </source>
</evidence>
<organism evidence="10 11">
    <name type="scientific">Desulfovibrio gilichinskyi</name>
    <dbReference type="NCBI Taxonomy" id="1519643"/>
    <lineage>
        <taxon>Bacteria</taxon>
        <taxon>Pseudomonadati</taxon>
        <taxon>Thermodesulfobacteriota</taxon>
        <taxon>Desulfovibrionia</taxon>
        <taxon>Desulfovibrionales</taxon>
        <taxon>Desulfovibrionaceae</taxon>
        <taxon>Desulfovibrio</taxon>
    </lineage>
</organism>
<comment type="subcellular location">
    <subcellularLocation>
        <location evidence="1">Cell membrane</location>
        <topology evidence="1">Multi-pass membrane protein</topology>
    </subcellularLocation>
</comment>
<evidence type="ECO:0000313" key="10">
    <source>
        <dbReference type="EMBL" id="SMF16153.1"/>
    </source>
</evidence>
<keyword evidence="11" id="KW-1185">Reference proteome</keyword>
<dbReference type="InterPro" id="IPR038731">
    <property type="entry name" value="RgtA/B/C-like"/>
</dbReference>
<evidence type="ECO:0000256" key="6">
    <source>
        <dbReference type="ARBA" id="ARBA00022989"/>
    </source>
</evidence>
<dbReference type="GO" id="GO:0005886">
    <property type="term" value="C:plasma membrane"/>
    <property type="evidence" value="ECO:0007669"/>
    <property type="project" value="UniProtKB-SubCell"/>
</dbReference>
<feature type="transmembrane region" description="Helical" evidence="8">
    <location>
        <begin position="91"/>
        <end position="113"/>
    </location>
</feature>
<feature type="transmembrane region" description="Helical" evidence="8">
    <location>
        <begin position="118"/>
        <end position="136"/>
    </location>
</feature>
<keyword evidence="6 8" id="KW-1133">Transmembrane helix</keyword>
<dbReference type="Proteomes" id="UP000192906">
    <property type="component" value="Unassembled WGS sequence"/>
</dbReference>
<evidence type="ECO:0000256" key="3">
    <source>
        <dbReference type="ARBA" id="ARBA00022676"/>
    </source>
</evidence>
<keyword evidence="3" id="KW-0328">Glycosyltransferase</keyword>
<keyword evidence="4 10" id="KW-0808">Transferase</keyword>
<keyword evidence="2" id="KW-1003">Cell membrane</keyword>
<evidence type="ECO:0000256" key="4">
    <source>
        <dbReference type="ARBA" id="ARBA00022679"/>
    </source>
</evidence>
<evidence type="ECO:0000256" key="7">
    <source>
        <dbReference type="ARBA" id="ARBA00023136"/>
    </source>
</evidence>
<dbReference type="RefSeq" id="WP_085101660.1">
    <property type="nucleotide sequence ID" value="NZ_FWZU01000003.1"/>
</dbReference>
<feature type="transmembrane region" description="Helical" evidence="8">
    <location>
        <begin position="228"/>
        <end position="247"/>
    </location>
</feature>
<feature type="transmembrane region" description="Helical" evidence="8">
    <location>
        <begin position="439"/>
        <end position="457"/>
    </location>
</feature>
<evidence type="ECO:0000256" key="5">
    <source>
        <dbReference type="ARBA" id="ARBA00022692"/>
    </source>
</evidence>
<feature type="transmembrane region" description="Helical" evidence="8">
    <location>
        <begin position="372"/>
        <end position="393"/>
    </location>
</feature>
<feature type="domain" description="Glycosyltransferase RgtA/B/C/D-like" evidence="9">
    <location>
        <begin position="67"/>
        <end position="203"/>
    </location>
</feature>
<dbReference type="OrthoDB" id="8353433at2"/>
<evidence type="ECO:0000256" key="2">
    <source>
        <dbReference type="ARBA" id="ARBA00022475"/>
    </source>
</evidence>
<feature type="transmembrane region" description="Helical" evidence="8">
    <location>
        <begin position="413"/>
        <end position="432"/>
    </location>
</feature>
<proteinExistence type="predicted"/>
<dbReference type="Pfam" id="PF13231">
    <property type="entry name" value="PMT_2"/>
    <property type="match status" value="1"/>
</dbReference>
<gene>
    <name evidence="10" type="ORF">SAMN06295933_1953</name>
</gene>
<dbReference type="GO" id="GO:0016763">
    <property type="term" value="F:pentosyltransferase activity"/>
    <property type="evidence" value="ECO:0007669"/>
    <property type="project" value="TreeGrafter"/>
</dbReference>
<protein>
    <submittedName>
        <fullName evidence="10">4-amino-4-deoxy-L-arabinose transferase</fullName>
    </submittedName>
</protein>
<feature type="transmembrane region" description="Helical" evidence="8">
    <location>
        <begin position="142"/>
        <end position="161"/>
    </location>
</feature>
<dbReference type="PANTHER" id="PTHR33908:SF11">
    <property type="entry name" value="MEMBRANE PROTEIN"/>
    <property type="match status" value="1"/>
</dbReference>
<evidence type="ECO:0000313" key="11">
    <source>
        <dbReference type="Proteomes" id="UP000192906"/>
    </source>
</evidence>
<dbReference type="GO" id="GO:0009103">
    <property type="term" value="P:lipopolysaccharide biosynthetic process"/>
    <property type="evidence" value="ECO:0007669"/>
    <property type="project" value="UniProtKB-ARBA"/>
</dbReference>
<keyword evidence="5 8" id="KW-0812">Transmembrane</keyword>
<dbReference type="PANTHER" id="PTHR33908">
    <property type="entry name" value="MANNOSYLTRANSFERASE YKCB-RELATED"/>
    <property type="match status" value="1"/>
</dbReference>
<dbReference type="AlphaFoldDB" id="A0A1X7DII4"/>
<accession>A0A1X7DII4</accession>
<dbReference type="InterPro" id="IPR050297">
    <property type="entry name" value="LipidA_mod_glycosyltrf_83"/>
</dbReference>
<name>A0A1X7DII4_9BACT</name>
<evidence type="ECO:0000256" key="1">
    <source>
        <dbReference type="ARBA" id="ARBA00004651"/>
    </source>
</evidence>
<sequence length="622" mass="69742">MTIRNSYKDHLPLIGLIIFAFLFACMGEWRPFFFDIDEPKYITAALEMFRSGDWLHPMFNGLPRMEKPPLPYWMAVPALKMFGASFSNGTLLFITRIPAILSSVLTVTATYLIGKRLYSAKVGLLAALLLLIAPTFKIEGMMLKADIIYTAAVTWATYFYLRRFQGNRGIANLLGATIALSFGVLTKGPFALPPLAGYLMAELLRDRPCKSYVNTFIKSAVPTLRKESLTITLGIILGCGPFLLWIWSASSPGMNYLSGMLGDAAENTAHKGSLIFFYLGSLGFYSYEAIILFFPLGSFSLGAIHNLLKYGPDKFKEKNIIVWTSIFYLLLSIFVYRLRAHRYFLPILPLLSVVTVNWLLTATRDKMFKRLFVLGNVIIAGTAIFIGTAVLATGEISVNLWKNVPVTNFSSELLPFAISTFAVAALMIFSAIRNYRKPMAFLSIAFLALLAIYPLYFNAAPRINSENKFQPTPLIAVNLAEMIKKDLSADCLFIISEHTMHTNPGLSFFLRNAINSSNGKYLATLPFDVQKFNDMIMAPVVSRQILKNKYPHAEHTPLYKFIDKSKFRKSVLILSGAELTQLYRNSIYLNKIFGSPAASIPIQGANVSWDYELFYVVFMKGF</sequence>
<dbReference type="EMBL" id="FWZU01000003">
    <property type="protein sequence ID" value="SMF16153.1"/>
    <property type="molecule type" value="Genomic_DNA"/>
</dbReference>
<dbReference type="PROSITE" id="PS51257">
    <property type="entry name" value="PROKAR_LIPOPROTEIN"/>
    <property type="match status" value="1"/>
</dbReference>